<organism evidence="1 2">
    <name type="scientific">Racocetra persica</name>
    <dbReference type="NCBI Taxonomy" id="160502"/>
    <lineage>
        <taxon>Eukaryota</taxon>
        <taxon>Fungi</taxon>
        <taxon>Fungi incertae sedis</taxon>
        <taxon>Mucoromycota</taxon>
        <taxon>Glomeromycotina</taxon>
        <taxon>Glomeromycetes</taxon>
        <taxon>Diversisporales</taxon>
        <taxon>Gigasporaceae</taxon>
        <taxon>Racocetra</taxon>
    </lineage>
</organism>
<protein>
    <submittedName>
        <fullName evidence="1">4136_t:CDS:1</fullName>
    </submittedName>
</protein>
<proteinExistence type="predicted"/>
<reference evidence="1" key="1">
    <citation type="submission" date="2021-06" db="EMBL/GenBank/DDBJ databases">
        <authorList>
            <person name="Kallberg Y."/>
            <person name="Tangrot J."/>
            <person name="Rosling A."/>
        </authorList>
    </citation>
    <scope>NUCLEOTIDE SEQUENCE</scope>
    <source>
        <strain evidence="1">MA461A</strain>
    </source>
</reference>
<evidence type="ECO:0000313" key="2">
    <source>
        <dbReference type="Proteomes" id="UP000789920"/>
    </source>
</evidence>
<gene>
    <name evidence="1" type="ORF">RPERSI_LOCUS12436</name>
</gene>
<dbReference type="EMBL" id="CAJVQC010026646">
    <property type="protein sequence ID" value="CAG8733784.1"/>
    <property type="molecule type" value="Genomic_DNA"/>
</dbReference>
<feature type="non-terminal residue" evidence="1">
    <location>
        <position position="454"/>
    </location>
</feature>
<name>A0ACA9Q8J7_9GLOM</name>
<sequence length="454" mass="49014">MTQNQSTSNNKIDFERQATLVSDAAVTIKNIKNVDDQIVTSNSLSSSNATLLHGIELDLLVFGLGCAMFLASLDETIVATSLPRIVSDFNGLDQIAWVSNSYLLTATSFQPIYGKLSDIFGRKATFLVAIIIFELGIIVTDIVSSKDQGKYQGTIAACYGVASLTGPLLGGALTDHVSWRWCFFINLPLGAITIIAVVRFLHLTKPSGSLLDKIKRVDIIGTIVMISSTVCILLPLYWGGSTYPWNSPVIIILLCVGALGYIIFGLVENYIVTEPLAPPTQSGVELIPYILGVVTFLFLTGQLFSLTDKIQFQLVTLISSALTIIGAGLAITWRENTGYGEYIGCMLIGGLGMGIGLQRIVIGGVFGIAMSGTAFNNRLSQELSALTLPPSFSTQSVYSIKSLPPDTRLLVIHAYVLAFQFTFTLFTIYCALMFVTALFLGNSKPIHKDGENDS</sequence>
<keyword evidence="2" id="KW-1185">Reference proteome</keyword>
<comment type="caution">
    <text evidence="1">The sequence shown here is derived from an EMBL/GenBank/DDBJ whole genome shotgun (WGS) entry which is preliminary data.</text>
</comment>
<evidence type="ECO:0000313" key="1">
    <source>
        <dbReference type="EMBL" id="CAG8733784.1"/>
    </source>
</evidence>
<dbReference type="Proteomes" id="UP000789920">
    <property type="component" value="Unassembled WGS sequence"/>
</dbReference>
<accession>A0ACA9Q8J7</accession>